<feature type="compositionally biased region" description="Basic and acidic residues" evidence="1">
    <location>
        <begin position="570"/>
        <end position="580"/>
    </location>
</feature>
<feature type="compositionally biased region" description="Basic and acidic residues" evidence="1">
    <location>
        <begin position="361"/>
        <end position="386"/>
    </location>
</feature>
<feature type="compositionally biased region" description="Basic and acidic residues" evidence="1">
    <location>
        <begin position="646"/>
        <end position="656"/>
    </location>
</feature>
<proteinExistence type="predicted"/>
<feature type="region of interest" description="Disordered" evidence="1">
    <location>
        <begin position="432"/>
        <end position="522"/>
    </location>
</feature>
<reference evidence="2 3" key="1">
    <citation type="submission" date="2017-05" db="EMBL/GenBank/DDBJ databases">
        <title>Draft genome sequence of Elsinoe australis.</title>
        <authorList>
            <person name="Cheng Q."/>
        </authorList>
    </citation>
    <scope>NUCLEOTIDE SEQUENCE [LARGE SCALE GENOMIC DNA]</scope>
    <source>
        <strain evidence="2 3">NL1</strain>
    </source>
</reference>
<name>A0A2P7YNH2_9PEZI</name>
<feature type="compositionally biased region" description="Polar residues" evidence="1">
    <location>
        <begin position="432"/>
        <end position="450"/>
    </location>
</feature>
<feature type="compositionally biased region" description="Low complexity" evidence="1">
    <location>
        <begin position="318"/>
        <end position="356"/>
    </location>
</feature>
<feature type="compositionally biased region" description="Basic and acidic residues" evidence="1">
    <location>
        <begin position="452"/>
        <end position="481"/>
    </location>
</feature>
<dbReference type="EMBL" id="NHZQ01000412">
    <property type="protein sequence ID" value="PSK37518.1"/>
    <property type="molecule type" value="Genomic_DNA"/>
</dbReference>
<feature type="region of interest" description="Disordered" evidence="1">
    <location>
        <begin position="39"/>
        <end position="129"/>
    </location>
</feature>
<dbReference type="AlphaFoldDB" id="A0A2P7YNH2"/>
<protein>
    <submittedName>
        <fullName evidence="2">Uncharacterized protein</fullName>
    </submittedName>
</protein>
<dbReference type="OrthoDB" id="3438840at2759"/>
<dbReference type="STRING" id="40998.A0A2P7YNH2"/>
<evidence type="ECO:0000256" key="1">
    <source>
        <dbReference type="SAM" id="MobiDB-lite"/>
    </source>
</evidence>
<keyword evidence="3" id="KW-1185">Reference proteome</keyword>
<feature type="region of interest" description="Disordered" evidence="1">
    <location>
        <begin position="294"/>
        <end position="418"/>
    </location>
</feature>
<feature type="compositionally biased region" description="Low complexity" evidence="1">
    <location>
        <begin position="587"/>
        <end position="596"/>
    </location>
</feature>
<accession>A0A2P7YNH2</accession>
<feature type="compositionally biased region" description="Polar residues" evidence="1">
    <location>
        <begin position="387"/>
        <end position="398"/>
    </location>
</feature>
<dbReference type="Proteomes" id="UP000243723">
    <property type="component" value="Unassembled WGS sequence"/>
</dbReference>
<gene>
    <name evidence="2" type="ORF">B9Z65_2260</name>
</gene>
<feature type="region of interest" description="Disordered" evidence="1">
    <location>
        <begin position="156"/>
        <end position="197"/>
    </location>
</feature>
<comment type="caution">
    <text evidence="2">The sequence shown here is derived from an EMBL/GenBank/DDBJ whole genome shotgun (WGS) entry which is preliminary data.</text>
</comment>
<feature type="compositionally biased region" description="Basic and acidic residues" evidence="1">
    <location>
        <begin position="110"/>
        <end position="120"/>
    </location>
</feature>
<feature type="compositionally biased region" description="Acidic residues" evidence="1">
    <location>
        <begin position="492"/>
        <end position="506"/>
    </location>
</feature>
<feature type="region of interest" description="Disordered" evidence="1">
    <location>
        <begin position="539"/>
        <end position="658"/>
    </location>
</feature>
<organism evidence="2 3">
    <name type="scientific">Elsinoe australis</name>
    <dbReference type="NCBI Taxonomy" id="40998"/>
    <lineage>
        <taxon>Eukaryota</taxon>
        <taxon>Fungi</taxon>
        <taxon>Dikarya</taxon>
        <taxon>Ascomycota</taxon>
        <taxon>Pezizomycotina</taxon>
        <taxon>Dothideomycetes</taxon>
        <taxon>Dothideomycetidae</taxon>
        <taxon>Myriangiales</taxon>
        <taxon>Elsinoaceae</taxon>
        <taxon>Elsinoe</taxon>
    </lineage>
</organism>
<feature type="compositionally biased region" description="Polar residues" evidence="1">
    <location>
        <begin position="405"/>
        <end position="418"/>
    </location>
</feature>
<evidence type="ECO:0000313" key="2">
    <source>
        <dbReference type="EMBL" id="PSK37518.1"/>
    </source>
</evidence>
<feature type="compositionally biased region" description="Basic residues" evidence="1">
    <location>
        <begin position="177"/>
        <end position="187"/>
    </location>
</feature>
<evidence type="ECO:0000313" key="3">
    <source>
        <dbReference type="Proteomes" id="UP000243723"/>
    </source>
</evidence>
<sequence>MAARPQDSLKMQSIVHTIAAVTLPSPTLTNPEMVLPDEAAAYITKSPPRTDRPPSPSYLLDQVGDKNAPTKAVTPKKSLGAMSRRRGLQRSTTEEDNYTALSSSPAHGIEAAEARPDMQRKASFVSTSTTSLDWDAIPDYKYDGEESDIVTLDGVASGTATPTRSPRGESPAARLRTASRSRSRSRKRTESSSAELSRRAELILANAKKRLNLMDQNLKGARALTAENLQRAASMHAHRSPYTNRYFTSNTSSETPESPAGLKIGHVRGRSDNTIIHPPVRSPTAIAAEIVHEESEEPTGWTPTPLRASKSQELPQMRSLRSLRSSSRLQSTLREITPISPGTPSSGRGSSDAGSSPATTELKHQVQELNRRVSMLRDRTREDSLRRQSFQNLRQPNPLTDAERYQNSVSDKTGTANPSQAALISRWSVDSSVKRQSTYIPGNSPTSIYSRPSEHEETKDVKRKSKQTDWRPVEPSKKAELSRFSMDSEAGISDDEDDVSEVEELVDPGSNTNPISPTAHEDRVDAFDYHNFFLHSTLGRASHMSDETSEGSEDTARGPTMATLPEESETPEKLRDIERTIHKRFSSIDSLSSDNSFATATEGVHSRQPSPTKRIRQPSPVKRTRQPSPVKRAEGSDGADSGVGMQDREKNKDVSHKRVLSSHISAQVQAIAAPPSAIAVAALAAPGKRPLGLRDRALTFMLLECIRHACEKLQDQDLDASEGRILRRRIEEARKVMDGTAPVVS</sequence>